<protein>
    <recommendedName>
        <fullName evidence="4">Probable branched-chain-amino-acid aminotransferase</fullName>
    </recommendedName>
</protein>
<organism evidence="10 11">
    <name type="scientific">Mammaliicoccus sciuri</name>
    <name type="common">Staphylococcus sciuri</name>
    <dbReference type="NCBI Taxonomy" id="1296"/>
    <lineage>
        <taxon>Bacteria</taxon>
        <taxon>Bacillati</taxon>
        <taxon>Bacillota</taxon>
        <taxon>Bacilli</taxon>
        <taxon>Bacillales</taxon>
        <taxon>Staphylococcaceae</taxon>
        <taxon>Mammaliicoccus</taxon>
    </lineage>
</organism>
<gene>
    <name evidence="10" type="ORF">CEP64_07695</name>
</gene>
<dbReference type="Proteomes" id="UP000197058">
    <property type="component" value="Chromosome"/>
</dbReference>
<evidence type="ECO:0000256" key="8">
    <source>
        <dbReference type="ARBA" id="ARBA00022898"/>
    </source>
</evidence>
<comment type="similarity">
    <text evidence="3">Belongs to the class-IV pyridoxal-phosphate-dependent aminotransferase family.</text>
</comment>
<reference evidence="11" key="1">
    <citation type="submission" date="2017-06" db="EMBL/GenBank/DDBJ databases">
        <title>FDA dAtabase for Regulatory Grade micrObial Sequences (FDA-ARGOS): Supporting development and validation of Infectious Disease Dx tests.</title>
        <authorList>
            <person name="Goldberg B."/>
            <person name="Campos J."/>
            <person name="Tallon L."/>
            <person name="Sadzewicz L."/>
            <person name="Sengamalay N."/>
            <person name="Ott S."/>
            <person name="Godinez A."/>
            <person name="Nagaraj S."/>
            <person name="Vavikolanu K."/>
            <person name="Nadendla S."/>
            <person name="George J."/>
            <person name="Geyer C."/>
            <person name="Sichtig H."/>
        </authorList>
    </citation>
    <scope>NUCLEOTIDE SEQUENCE [LARGE SCALE GENOMIC DNA]</scope>
    <source>
        <strain evidence="11">FDAARGOS_285</strain>
    </source>
</reference>
<name>A0AAI8GU54_MAMSC</name>
<dbReference type="InterPro" id="IPR001544">
    <property type="entry name" value="Aminotrans_IV"/>
</dbReference>
<dbReference type="InterPro" id="IPR036038">
    <property type="entry name" value="Aminotransferase-like"/>
</dbReference>
<dbReference type="GO" id="GO:0008652">
    <property type="term" value="P:amino acid biosynthetic process"/>
    <property type="evidence" value="ECO:0007669"/>
    <property type="project" value="UniProtKB-KW"/>
</dbReference>
<dbReference type="GO" id="GO:0004084">
    <property type="term" value="F:branched-chain-amino-acid transaminase activity"/>
    <property type="evidence" value="ECO:0007669"/>
    <property type="project" value="InterPro"/>
</dbReference>
<keyword evidence="6" id="KW-0028">Amino-acid biosynthesis</keyword>
<dbReference type="InterPro" id="IPR043131">
    <property type="entry name" value="BCAT-like_N"/>
</dbReference>
<keyword evidence="8" id="KW-0663">Pyridoxal phosphate</keyword>
<sequence>MEYQSSSSQTKDECGSTFGNKMLTMSYQASKGWSSPIIKDYAPITISPSAQCLHYGQTVFEDIIAYQINDNIHIFKPFEHFEKFNQSLNRIEMPAINKIALLFGIQHLINQERQLFDLHEHHPVNIRTVMFASENKLGVSKSDTYELITFLSPLPKKLNCQTPELIKAHVEDEYVKSVTGGAGFTQFGGNYAASYAAKSKAAQFGYDHVLWLDGTERSYIEELHNMNIFFVINHTLITPALDGITVPGVTRQSVIDLAKELGYQIEERQISIEEVLQSYKDGLLTEVFSTSILNAITPVCEIKYKDNILTIHNNKIGPITQHLFTTYTSIQQGKLPDIHQWNYTIEREPIEM</sequence>
<dbReference type="InterPro" id="IPR005786">
    <property type="entry name" value="B_amino_transII"/>
</dbReference>
<proteinExistence type="inferred from homology"/>
<dbReference type="RefSeq" id="WP_088592414.1">
    <property type="nucleotide sequence ID" value="NZ_CP022046.2"/>
</dbReference>
<evidence type="ECO:0000256" key="2">
    <source>
        <dbReference type="ARBA" id="ARBA00003109"/>
    </source>
</evidence>
<evidence type="ECO:0000256" key="3">
    <source>
        <dbReference type="ARBA" id="ARBA00009320"/>
    </source>
</evidence>
<keyword evidence="9" id="KW-0100">Branched-chain amino acid biosynthesis</keyword>
<dbReference type="GO" id="GO:0009082">
    <property type="term" value="P:branched-chain amino acid biosynthetic process"/>
    <property type="evidence" value="ECO:0007669"/>
    <property type="project" value="UniProtKB-KW"/>
</dbReference>
<dbReference type="Gene3D" id="3.20.10.10">
    <property type="entry name" value="D-amino Acid Aminotransferase, subunit A, domain 2"/>
    <property type="match status" value="1"/>
</dbReference>
<comment type="function">
    <text evidence="2">Acts on leucine, isoleucine and valine.</text>
</comment>
<dbReference type="PANTHER" id="PTHR11825:SF44">
    <property type="entry name" value="BRANCHED-CHAIN-AMINO-ACID AMINOTRANSFERASE"/>
    <property type="match status" value="1"/>
</dbReference>
<dbReference type="AlphaFoldDB" id="A0AAI8GU54"/>
<accession>A0AAI8GU54</accession>
<evidence type="ECO:0000313" key="10">
    <source>
        <dbReference type="EMBL" id="ASE34469.1"/>
    </source>
</evidence>
<dbReference type="Gene3D" id="3.30.470.10">
    <property type="match status" value="1"/>
</dbReference>
<evidence type="ECO:0000256" key="9">
    <source>
        <dbReference type="ARBA" id="ARBA00023304"/>
    </source>
</evidence>
<evidence type="ECO:0000256" key="7">
    <source>
        <dbReference type="ARBA" id="ARBA00022679"/>
    </source>
</evidence>
<dbReference type="Pfam" id="PF01063">
    <property type="entry name" value="Aminotran_4"/>
    <property type="match status" value="1"/>
</dbReference>
<keyword evidence="7" id="KW-0808">Transferase</keyword>
<dbReference type="SUPFAM" id="SSF56752">
    <property type="entry name" value="D-aminoacid aminotransferase-like PLP-dependent enzymes"/>
    <property type="match status" value="1"/>
</dbReference>
<evidence type="ECO:0000313" key="11">
    <source>
        <dbReference type="Proteomes" id="UP000197058"/>
    </source>
</evidence>
<dbReference type="KEGG" id="sscu:CEP64_07695"/>
<dbReference type="PIRSF" id="PIRSF006468">
    <property type="entry name" value="BCAT1"/>
    <property type="match status" value="1"/>
</dbReference>
<evidence type="ECO:0000256" key="6">
    <source>
        <dbReference type="ARBA" id="ARBA00022605"/>
    </source>
</evidence>
<dbReference type="InterPro" id="IPR043132">
    <property type="entry name" value="BCAT-like_C"/>
</dbReference>
<dbReference type="PANTHER" id="PTHR11825">
    <property type="entry name" value="SUBGROUP IIII AMINOTRANSFERASE"/>
    <property type="match status" value="1"/>
</dbReference>
<evidence type="ECO:0000256" key="5">
    <source>
        <dbReference type="ARBA" id="ARBA00022576"/>
    </source>
</evidence>
<evidence type="ECO:0000256" key="1">
    <source>
        <dbReference type="ARBA" id="ARBA00001933"/>
    </source>
</evidence>
<keyword evidence="5 10" id="KW-0032">Aminotransferase</keyword>
<dbReference type="EMBL" id="CP022046">
    <property type="protein sequence ID" value="ASE34469.1"/>
    <property type="molecule type" value="Genomic_DNA"/>
</dbReference>
<evidence type="ECO:0000256" key="4">
    <source>
        <dbReference type="ARBA" id="ARBA00014472"/>
    </source>
</evidence>
<comment type="cofactor">
    <cofactor evidence="1">
        <name>pyridoxal 5'-phosphate</name>
        <dbReference type="ChEBI" id="CHEBI:597326"/>
    </cofactor>
</comment>